<evidence type="ECO:0000313" key="1">
    <source>
        <dbReference type="EMBL" id="MRI67130.1"/>
    </source>
</evidence>
<name>A0A6N7R1L2_9BACI</name>
<gene>
    <name evidence="1" type="ORF">GH885_12375</name>
</gene>
<comment type="caution">
    <text evidence="1">The sequence shown here is derived from an EMBL/GenBank/DDBJ whole genome shotgun (WGS) entry which is preliminary data.</text>
</comment>
<organism evidence="1 2">
    <name type="scientific">Gracilibacillus thailandensis</name>
    <dbReference type="NCBI Taxonomy" id="563735"/>
    <lineage>
        <taxon>Bacteria</taxon>
        <taxon>Bacillati</taxon>
        <taxon>Bacillota</taxon>
        <taxon>Bacilli</taxon>
        <taxon>Bacillales</taxon>
        <taxon>Bacillaceae</taxon>
        <taxon>Gracilibacillus</taxon>
    </lineage>
</organism>
<keyword evidence="2" id="KW-1185">Reference proteome</keyword>
<accession>A0A6N7R1L2</accession>
<dbReference type="EMBL" id="WJEE01000026">
    <property type="protein sequence ID" value="MRI67130.1"/>
    <property type="molecule type" value="Genomic_DNA"/>
</dbReference>
<evidence type="ECO:0008006" key="3">
    <source>
        <dbReference type="Google" id="ProtNLM"/>
    </source>
</evidence>
<evidence type="ECO:0000313" key="2">
    <source>
        <dbReference type="Proteomes" id="UP000435187"/>
    </source>
</evidence>
<sequence>MKKAGVNMRQTFRIIAYPNDKNRMIVPTEAYYHLKQMSMLQHGLQHIPCDILSHHNRTNTIYLSSSIMKQFHLINHAPIILNTDTNTCHINYLFGVFSHCSPQQSSYQRLYQEMARVGHSLGFETIFFSYHDVHFQTNSLTGIVWQEQEWKTIETDIPPVIYNRLPNRKIESHKKVQKIKQYLTTNSIIFNPDFFNKWQVYDNIMNHERINYLLPGTTFHPSIQTIQHKLSQHPVTLMPLKDDDSNHFYIEEVGDLLFVTHNHNSRQYYQDLEQFKQALFPNGFRQYVLQDAIDLIQHQGDSFYLRVHTNKTKQWQVTLLYGRKNTGNEIFDLDTLNLGRNTIKKVKELAIVLSKLLENMLSGTIGELGFEIGIDKERRLWLIEVQAKPSWQVFYHPALAAKTQAYFTSLFEFSLNVE</sequence>
<proteinExistence type="predicted"/>
<dbReference type="Pfam" id="PF14398">
    <property type="entry name" value="ATPgrasp_YheCD"/>
    <property type="match status" value="1"/>
</dbReference>
<dbReference type="InterPro" id="IPR026838">
    <property type="entry name" value="YheC/D"/>
</dbReference>
<protein>
    <recommendedName>
        <fullName evidence="3">YheC/YheD family protein</fullName>
    </recommendedName>
</protein>
<dbReference type="AlphaFoldDB" id="A0A6N7R1L2"/>
<reference evidence="1 2" key="1">
    <citation type="submission" date="2019-10" db="EMBL/GenBank/DDBJ databases">
        <title>Gracilibacillus salitolerans sp. nov., a moderate halophile isolated from a saline soil in northwest China.</title>
        <authorList>
            <person name="Gan L."/>
        </authorList>
    </citation>
    <scope>NUCLEOTIDE SEQUENCE [LARGE SCALE GENOMIC DNA]</scope>
    <source>
        <strain evidence="1 2">TP2-8</strain>
    </source>
</reference>
<dbReference type="Proteomes" id="UP000435187">
    <property type="component" value="Unassembled WGS sequence"/>
</dbReference>